<gene>
    <name evidence="2" type="ORF">HAL01_19020</name>
</gene>
<keyword evidence="3" id="KW-1185">Reference proteome</keyword>
<accession>A0A511X3A9</accession>
<dbReference type="AlphaFoldDB" id="A0A511X3A9"/>
<feature type="transmembrane region" description="Helical" evidence="1">
    <location>
        <begin position="20"/>
        <end position="42"/>
    </location>
</feature>
<dbReference type="EMBL" id="BJYE01000027">
    <property type="protein sequence ID" value="GEN57438.1"/>
    <property type="molecule type" value="Genomic_DNA"/>
</dbReference>
<evidence type="ECO:0008006" key="4">
    <source>
        <dbReference type="Google" id="ProtNLM"/>
    </source>
</evidence>
<keyword evidence="1" id="KW-0472">Membrane</keyword>
<evidence type="ECO:0000256" key="1">
    <source>
        <dbReference type="SAM" id="Phobius"/>
    </source>
</evidence>
<name>A0A511X3A9_9BACI</name>
<sequence length="52" mass="5790">MIEAFLDYALGPHGRAIGNFYFENQMILNAIVVIGALSSMVLKRRVTSKTCE</sequence>
<comment type="caution">
    <text evidence="2">The sequence shown here is derived from an EMBL/GenBank/DDBJ whole genome shotgun (WGS) entry which is preliminary data.</text>
</comment>
<keyword evidence="1" id="KW-1133">Transmembrane helix</keyword>
<evidence type="ECO:0000313" key="3">
    <source>
        <dbReference type="Proteomes" id="UP000321400"/>
    </source>
</evidence>
<proteinExistence type="predicted"/>
<keyword evidence="1" id="KW-0812">Transmembrane</keyword>
<protein>
    <recommendedName>
        <fullName evidence="4">VanZ-like domain-containing protein</fullName>
    </recommendedName>
</protein>
<dbReference type="RefSeq" id="WP_170243712.1">
    <property type="nucleotide sequence ID" value="NZ_BJYE01000027.1"/>
</dbReference>
<evidence type="ECO:0000313" key="2">
    <source>
        <dbReference type="EMBL" id="GEN57438.1"/>
    </source>
</evidence>
<organism evidence="2 3">
    <name type="scientific">Halolactibacillus alkaliphilus</name>
    <dbReference type="NCBI Taxonomy" id="442899"/>
    <lineage>
        <taxon>Bacteria</taxon>
        <taxon>Bacillati</taxon>
        <taxon>Bacillota</taxon>
        <taxon>Bacilli</taxon>
        <taxon>Bacillales</taxon>
        <taxon>Bacillaceae</taxon>
        <taxon>Halolactibacillus</taxon>
    </lineage>
</organism>
<dbReference type="STRING" id="442899.SAMN05720591_12511"/>
<reference evidence="2 3" key="1">
    <citation type="submission" date="2019-07" db="EMBL/GenBank/DDBJ databases">
        <title>Whole genome shotgun sequence of Halolactibacillus alkaliphilus NBRC 103919.</title>
        <authorList>
            <person name="Hosoyama A."/>
            <person name="Uohara A."/>
            <person name="Ohji S."/>
            <person name="Ichikawa N."/>
        </authorList>
    </citation>
    <scope>NUCLEOTIDE SEQUENCE [LARGE SCALE GENOMIC DNA]</scope>
    <source>
        <strain evidence="2 3">NBRC 103919</strain>
    </source>
</reference>
<dbReference type="Proteomes" id="UP000321400">
    <property type="component" value="Unassembled WGS sequence"/>
</dbReference>